<evidence type="ECO:0000313" key="5">
    <source>
        <dbReference type="Proteomes" id="UP000700596"/>
    </source>
</evidence>
<keyword evidence="3" id="KW-0732">Signal</keyword>
<feature type="signal peptide" evidence="3">
    <location>
        <begin position="1"/>
        <end position="23"/>
    </location>
</feature>
<evidence type="ECO:0000256" key="2">
    <source>
        <dbReference type="SAM" id="Phobius"/>
    </source>
</evidence>
<keyword evidence="2" id="KW-1133">Transmembrane helix</keyword>
<protein>
    <submittedName>
        <fullName evidence="4">Uncharacterized protein</fullName>
    </submittedName>
</protein>
<feature type="compositionally biased region" description="Low complexity" evidence="1">
    <location>
        <begin position="170"/>
        <end position="222"/>
    </location>
</feature>
<name>A0A9P9DJV7_9PLEO</name>
<evidence type="ECO:0000256" key="1">
    <source>
        <dbReference type="SAM" id="MobiDB-lite"/>
    </source>
</evidence>
<sequence length="328" mass="35035">MFVTMKLLHFNLFVISFVGYVNAIALIPVPTPAPTFPAVLAKRDEKHTLGYKSESQVGETTIYTSVTNSYDLNSMIQSGSYYHGNCFSSLPGATPSCDVNYDLYTACSSGWLVAKSTSRFCENDVSSCQSDLLMFSYGALPYRTQIYCATIGHVAWDVYEIKPPATGVTRMARTRSTGATTTTAATPSSTSRATSRTMDGSESTSTAASSSSSSGAPASSSGVVTPERGERNYTPVIAGSVVGGLSVIAIAVVGAFFLLRRRRGQAHSDTHAQVAAIPGHEPVYVPYKHTEPAPLYHDLPTVTQMSQQGSSRDSARWSPRSGVTEMEG</sequence>
<dbReference type="OrthoDB" id="3184377at2759"/>
<gene>
    <name evidence="4" type="ORF">B0J11DRAFT_581588</name>
</gene>
<keyword evidence="5" id="KW-1185">Reference proteome</keyword>
<feature type="chain" id="PRO_5040128480" evidence="3">
    <location>
        <begin position="24"/>
        <end position="328"/>
    </location>
</feature>
<keyword evidence="2" id="KW-0472">Membrane</keyword>
<dbReference type="EMBL" id="JAGMWT010000010">
    <property type="protein sequence ID" value="KAH7120820.1"/>
    <property type="molecule type" value="Genomic_DNA"/>
</dbReference>
<dbReference type="Proteomes" id="UP000700596">
    <property type="component" value="Unassembled WGS sequence"/>
</dbReference>
<feature type="region of interest" description="Disordered" evidence="1">
    <location>
        <begin position="170"/>
        <end position="228"/>
    </location>
</feature>
<feature type="transmembrane region" description="Helical" evidence="2">
    <location>
        <begin position="236"/>
        <end position="259"/>
    </location>
</feature>
<proteinExistence type="predicted"/>
<accession>A0A9P9DJV7</accession>
<organism evidence="4 5">
    <name type="scientific">Dendryphion nanum</name>
    <dbReference type="NCBI Taxonomy" id="256645"/>
    <lineage>
        <taxon>Eukaryota</taxon>
        <taxon>Fungi</taxon>
        <taxon>Dikarya</taxon>
        <taxon>Ascomycota</taxon>
        <taxon>Pezizomycotina</taxon>
        <taxon>Dothideomycetes</taxon>
        <taxon>Pleosporomycetidae</taxon>
        <taxon>Pleosporales</taxon>
        <taxon>Torulaceae</taxon>
        <taxon>Dendryphion</taxon>
    </lineage>
</organism>
<dbReference type="AlphaFoldDB" id="A0A9P9DJV7"/>
<keyword evidence="2" id="KW-0812">Transmembrane</keyword>
<reference evidence="4" key="1">
    <citation type="journal article" date="2021" name="Nat. Commun.">
        <title>Genetic determinants of endophytism in the Arabidopsis root mycobiome.</title>
        <authorList>
            <person name="Mesny F."/>
            <person name="Miyauchi S."/>
            <person name="Thiergart T."/>
            <person name="Pickel B."/>
            <person name="Atanasova L."/>
            <person name="Karlsson M."/>
            <person name="Huettel B."/>
            <person name="Barry K.W."/>
            <person name="Haridas S."/>
            <person name="Chen C."/>
            <person name="Bauer D."/>
            <person name="Andreopoulos W."/>
            <person name="Pangilinan J."/>
            <person name="LaButti K."/>
            <person name="Riley R."/>
            <person name="Lipzen A."/>
            <person name="Clum A."/>
            <person name="Drula E."/>
            <person name="Henrissat B."/>
            <person name="Kohler A."/>
            <person name="Grigoriev I.V."/>
            <person name="Martin F.M."/>
            <person name="Hacquard S."/>
        </authorList>
    </citation>
    <scope>NUCLEOTIDE SEQUENCE</scope>
    <source>
        <strain evidence="4">MPI-CAGE-CH-0243</strain>
    </source>
</reference>
<evidence type="ECO:0000313" key="4">
    <source>
        <dbReference type="EMBL" id="KAH7120820.1"/>
    </source>
</evidence>
<evidence type="ECO:0000256" key="3">
    <source>
        <dbReference type="SAM" id="SignalP"/>
    </source>
</evidence>
<dbReference type="CDD" id="cd12087">
    <property type="entry name" value="TM_EGFR-like"/>
    <property type="match status" value="1"/>
</dbReference>
<comment type="caution">
    <text evidence="4">The sequence shown here is derived from an EMBL/GenBank/DDBJ whole genome shotgun (WGS) entry which is preliminary data.</text>
</comment>
<feature type="region of interest" description="Disordered" evidence="1">
    <location>
        <begin position="304"/>
        <end position="328"/>
    </location>
</feature>